<gene>
    <name evidence="2" type="ORF">OXX778_LOCUS4723</name>
</gene>
<dbReference type="OrthoDB" id="10510736at2759"/>
<keyword evidence="3" id="KW-1185">Reference proteome</keyword>
<keyword evidence="1" id="KW-1133">Transmembrane helix</keyword>
<protein>
    <submittedName>
        <fullName evidence="2">Uncharacterized protein</fullName>
    </submittedName>
</protein>
<name>A0A813QFZ7_9BILA</name>
<sequence>MNADAAELRRQKILKNSEKRLQLLMGVKNSENQIKLGETVEPNESLRTRRVDETVSIGNKNNSNSTEINQLNDHAKEISDLTINNNNNIPNSKLNLINEKSLIDDYEESESDVLNQNKKSNLPNDLSYKFNGYSNIEILILFSLACFTSILFYLDFSQIINHNVLLPFFTLELGHLAFHLKYLPAKSSQFQLFHSLLQLCGISQRSLKNLMIALNFLFILIDNFVIYILSFVLINLILNSFFIVS</sequence>
<proteinExistence type="predicted"/>
<dbReference type="GO" id="GO:0071816">
    <property type="term" value="P:tail-anchored membrane protein insertion into ER membrane"/>
    <property type="evidence" value="ECO:0007669"/>
    <property type="project" value="TreeGrafter"/>
</dbReference>
<comment type="caution">
    <text evidence="2">The sequence shown here is derived from an EMBL/GenBank/DDBJ whole genome shotgun (WGS) entry which is preliminary data.</text>
</comment>
<feature type="transmembrane region" description="Helical" evidence="1">
    <location>
        <begin position="212"/>
        <end position="238"/>
    </location>
</feature>
<dbReference type="EMBL" id="CAJNOC010000479">
    <property type="protein sequence ID" value="CAF0766565.1"/>
    <property type="molecule type" value="Genomic_DNA"/>
</dbReference>
<dbReference type="AlphaFoldDB" id="A0A813QFZ7"/>
<dbReference type="InterPro" id="IPR016719">
    <property type="entry name" value="CAMLG"/>
</dbReference>
<dbReference type="PANTHER" id="PTHR15026">
    <property type="entry name" value="CALCIUM-SIGNAL MODULATING CYCLOPHILIN LIGAND CAML"/>
    <property type="match status" value="1"/>
</dbReference>
<feature type="transmembrane region" description="Helical" evidence="1">
    <location>
        <begin position="136"/>
        <end position="154"/>
    </location>
</feature>
<dbReference type="GO" id="GO:0043529">
    <property type="term" value="C:GET complex"/>
    <property type="evidence" value="ECO:0007669"/>
    <property type="project" value="TreeGrafter"/>
</dbReference>
<keyword evidence="1" id="KW-0812">Transmembrane</keyword>
<dbReference type="Proteomes" id="UP000663879">
    <property type="component" value="Unassembled WGS sequence"/>
</dbReference>
<organism evidence="2 3">
    <name type="scientific">Brachionus calyciflorus</name>
    <dbReference type="NCBI Taxonomy" id="104777"/>
    <lineage>
        <taxon>Eukaryota</taxon>
        <taxon>Metazoa</taxon>
        <taxon>Spiralia</taxon>
        <taxon>Gnathifera</taxon>
        <taxon>Rotifera</taxon>
        <taxon>Eurotatoria</taxon>
        <taxon>Monogononta</taxon>
        <taxon>Pseudotrocha</taxon>
        <taxon>Ploima</taxon>
        <taxon>Brachionidae</taxon>
        <taxon>Brachionus</taxon>
    </lineage>
</organism>
<keyword evidence="1" id="KW-0472">Membrane</keyword>
<evidence type="ECO:0000313" key="2">
    <source>
        <dbReference type="EMBL" id="CAF0766565.1"/>
    </source>
</evidence>
<evidence type="ECO:0000256" key="1">
    <source>
        <dbReference type="SAM" id="Phobius"/>
    </source>
</evidence>
<accession>A0A813QFZ7</accession>
<dbReference type="PANTHER" id="PTHR15026:SF0">
    <property type="entry name" value="GUIDED ENTRY OF TAIL-ANCHORED PROTEINS FACTOR CAMLG"/>
    <property type="match status" value="1"/>
</dbReference>
<reference evidence="2" key="1">
    <citation type="submission" date="2021-02" db="EMBL/GenBank/DDBJ databases">
        <authorList>
            <person name="Nowell W R."/>
        </authorList>
    </citation>
    <scope>NUCLEOTIDE SEQUENCE</scope>
    <source>
        <strain evidence="2">Ploen Becks lab</strain>
    </source>
</reference>
<evidence type="ECO:0000313" key="3">
    <source>
        <dbReference type="Proteomes" id="UP000663879"/>
    </source>
</evidence>